<reference evidence="1 2" key="1">
    <citation type="submission" date="2018-07" db="EMBL/GenBank/DDBJ databases">
        <title>Complete genome sequence of soil actinomycete Streptomyces cavourensis tj430.</title>
        <authorList>
            <person name="Wang P."/>
            <person name="Huang Y."/>
        </authorList>
    </citation>
    <scope>NUCLEOTIDE SEQUENCE [LARGE SCALE GENOMIC DNA]</scope>
    <source>
        <strain evidence="1 2">TJ430</strain>
    </source>
</reference>
<protein>
    <submittedName>
        <fullName evidence="1">DUF4276 family protein</fullName>
    </submittedName>
</protein>
<organism evidence="1 2">
    <name type="scientific">Streptomyces cavourensis</name>
    <dbReference type="NCBI Taxonomy" id="67258"/>
    <lineage>
        <taxon>Bacteria</taxon>
        <taxon>Bacillati</taxon>
        <taxon>Actinomycetota</taxon>
        <taxon>Actinomycetes</taxon>
        <taxon>Kitasatosporales</taxon>
        <taxon>Streptomycetaceae</taxon>
        <taxon>Streptomyces</taxon>
    </lineage>
</organism>
<gene>
    <name evidence="1" type="ORF">DTW94_17480</name>
</gene>
<dbReference type="AlphaFoldDB" id="A0AAD0VFG0"/>
<dbReference type="EMBL" id="CP030930">
    <property type="protein sequence ID" value="AXI72862.1"/>
    <property type="molecule type" value="Genomic_DNA"/>
</dbReference>
<sequence>MDRMLQLLLEEPSAEVALRIIIPRMIPHAEEHVNYELRVFSGKDDLLRKLPSRLRGYSSWARNFDVRVLTLVDRDDDNCVSLKEGINRLAVDAGLKLHQSGSAGFGGCFKARIACEEIEAWFLGDPAAIRTAYPRVAKSFEHRAGFRDVDAIRGGTWERLEKLLQDAGYFSNGLRKLELARTLAPLLSLDKNSSVSFNHFCNSLKEMFPEDDST</sequence>
<dbReference type="Pfam" id="PF14103">
    <property type="entry name" value="DUF4276"/>
    <property type="match status" value="1"/>
</dbReference>
<dbReference type="InterPro" id="IPR025455">
    <property type="entry name" value="DUF4276"/>
</dbReference>
<proteinExistence type="predicted"/>
<name>A0AAD0VFG0_9ACTN</name>
<accession>A0AAD0VFG0</accession>
<evidence type="ECO:0000313" key="1">
    <source>
        <dbReference type="EMBL" id="AXI72862.1"/>
    </source>
</evidence>
<dbReference type="Proteomes" id="UP000253779">
    <property type="component" value="Chromosome"/>
</dbReference>
<evidence type="ECO:0000313" key="2">
    <source>
        <dbReference type="Proteomes" id="UP000253779"/>
    </source>
</evidence>